<evidence type="ECO:0000313" key="4">
    <source>
        <dbReference type="EMBL" id="NDV35544.1"/>
    </source>
</evidence>
<sequence length="240" mass="27990">MLLSANETEITEQLTIIDKEIFDSISFRELMDQKWDKQNESIFSKNVVFLIRRLDNISHWIATSIVIPENIQDRIENLKKSIDIAQNLLNVHNHHTFMGVIAGINMTCVSRLKHTFAALPKKYAEVLKELSQFQDPSFSFANLKSLMDTSPVLLPYIGMYLNELALIHEGNCNFFEVEEKQLLNINKYYMTSTRSSSLLNHQDYEFEFTKQEPLYSFLFNVFGLTSDELYSISLDREPRE</sequence>
<dbReference type="InterPro" id="IPR023578">
    <property type="entry name" value="Ras_GEF_dom_sf"/>
</dbReference>
<dbReference type="EMBL" id="GIBP01006575">
    <property type="protein sequence ID" value="NDV35544.1"/>
    <property type="molecule type" value="Transcribed_RNA"/>
</dbReference>
<evidence type="ECO:0000256" key="2">
    <source>
        <dbReference type="PROSITE-ProRule" id="PRU00168"/>
    </source>
</evidence>
<dbReference type="GO" id="GO:0007265">
    <property type="term" value="P:Ras protein signal transduction"/>
    <property type="evidence" value="ECO:0007669"/>
    <property type="project" value="TreeGrafter"/>
</dbReference>
<proteinExistence type="predicted"/>
<dbReference type="SMART" id="SM00147">
    <property type="entry name" value="RasGEF"/>
    <property type="match status" value="1"/>
</dbReference>
<evidence type="ECO:0000256" key="1">
    <source>
        <dbReference type="ARBA" id="ARBA00022658"/>
    </source>
</evidence>
<keyword evidence="1 2" id="KW-0344">Guanine-nucleotide releasing factor</keyword>
<dbReference type="AlphaFoldDB" id="A0A6B2LEX1"/>
<dbReference type="GO" id="GO:0005085">
    <property type="term" value="F:guanyl-nucleotide exchange factor activity"/>
    <property type="evidence" value="ECO:0007669"/>
    <property type="project" value="UniProtKB-KW"/>
</dbReference>
<accession>A0A6B2LEX1</accession>
<dbReference type="GO" id="GO:0005886">
    <property type="term" value="C:plasma membrane"/>
    <property type="evidence" value="ECO:0007669"/>
    <property type="project" value="TreeGrafter"/>
</dbReference>
<protein>
    <recommendedName>
        <fullName evidence="3">Ras-GEF domain-containing protein</fullName>
    </recommendedName>
</protein>
<dbReference type="InterPro" id="IPR001895">
    <property type="entry name" value="RASGEF_cat_dom"/>
</dbReference>
<dbReference type="PROSITE" id="PS50009">
    <property type="entry name" value="RASGEF_CAT"/>
    <property type="match status" value="1"/>
</dbReference>
<dbReference type="Gene3D" id="1.10.840.10">
    <property type="entry name" value="Ras guanine-nucleotide exchange factors catalytic domain"/>
    <property type="match status" value="1"/>
</dbReference>
<organism evidence="4">
    <name type="scientific">Arcella intermedia</name>
    <dbReference type="NCBI Taxonomy" id="1963864"/>
    <lineage>
        <taxon>Eukaryota</taxon>
        <taxon>Amoebozoa</taxon>
        <taxon>Tubulinea</taxon>
        <taxon>Elardia</taxon>
        <taxon>Arcellinida</taxon>
        <taxon>Sphaerothecina</taxon>
        <taxon>Arcellidae</taxon>
        <taxon>Arcella</taxon>
    </lineage>
</organism>
<evidence type="ECO:0000259" key="3">
    <source>
        <dbReference type="PROSITE" id="PS50009"/>
    </source>
</evidence>
<feature type="domain" description="Ras-GEF" evidence="3">
    <location>
        <begin position="6"/>
        <end position="239"/>
    </location>
</feature>
<dbReference type="Pfam" id="PF00617">
    <property type="entry name" value="RasGEF"/>
    <property type="match status" value="1"/>
</dbReference>
<dbReference type="InterPro" id="IPR036964">
    <property type="entry name" value="RASGEF_cat_dom_sf"/>
</dbReference>
<name>A0A6B2LEX1_9EUKA</name>
<dbReference type="SUPFAM" id="SSF48366">
    <property type="entry name" value="Ras GEF"/>
    <property type="match status" value="1"/>
</dbReference>
<reference evidence="4" key="1">
    <citation type="journal article" date="2020" name="J. Eukaryot. Microbiol.">
        <title>De novo Sequencing, Assembly and Annotation of the Transcriptome for the Free-Living Testate Amoeba Arcella intermedia.</title>
        <authorList>
            <person name="Ribeiro G.M."/>
            <person name="Porfirio-Sousa A.L."/>
            <person name="Maurer-Alcala X.X."/>
            <person name="Katz L.A."/>
            <person name="Lahr D.J.G."/>
        </authorList>
    </citation>
    <scope>NUCLEOTIDE SEQUENCE</scope>
</reference>
<dbReference type="PANTHER" id="PTHR23113">
    <property type="entry name" value="GUANINE NUCLEOTIDE EXCHANGE FACTOR"/>
    <property type="match status" value="1"/>
</dbReference>
<dbReference type="InterPro" id="IPR008937">
    <property type="entry name" value="Ras-like_GEF"/>
</dbReference>
<dbReference type="PANTHER" id="PTHR23113:SF366">
    <property type="entry name" value="RAS GUANINE NUCLEOTIDE EXCHANGE FACTOR R"/>
    <property type="match status" value="1"/>
</dbReference>